<keyword evidence="3 6" id="KW-0238">DNA-binding</keyword>
<keyword evidence="2" id="KW-0805">Transcription regulation</keyword>
<evidence type="ECO:0000256" key="4">
    <source>
        <dbReference type="ARBA" id="ARBA00023163"/>
    </source>
</evidence>
<evidence type="ECO:0000256" key="1">
    <source>
        <dbReference type="ARBA" id="ARBA00009437"/>
    </source>
</evidence>
<comment type="similarity">
    <text evidence="1">Belongs to the LysR transcriptional regulatory family.</text>
</comment>
<dbReference type="PRINTS" id="PR00039">
    <property type="entry name" value="HTHLYSR"/>
</dbReference>
<dbReference type="GO" id="GO:0000976">
    <property type="term" value="F:transcription cis-regulatory region binding"/>
    <property type="evidence" value="ECO:0007669"/>
    <property type="project" value="TreeGrafter"/>
</dbReference>
<dbReference type="PANTHER" id="PTHR30126">
    <property type="entry name" value="HTH-TYPE TRANSCRIPTIONAL REGULATOR"/>
    <property type="match status" value="1"/>
</dbReference>
<dbReference type="InterPro" id="IPR036388">
    <property type="entry name" value="WH-like_DNA-bd_sf"/>
</dbReference>
<dbReference type="InterPro" id="IPR000847">
    <property type="entry name" value="LysR_HTH_N"/>
</dbReference>
<dbReference type="OrthoDB" id="646694at2"/>
<evidence type="ECO:0000256" key="3">
    <source>
        <dbReference type="ARBA" id="ARBA00023125"/>
    </source>
</evidence>
<accession>A0A1T4U3P0</accession>
<dbReference type="GO" id="GO:0003700">
    <property type="term" value="F:DNA-binding transcription factor activity"/>
    <property type="evidence" value="ECO:0007669"/>
    <property type="project" value="InterPro"/>
</dbReference>
<dbReference type="Gene3D" id="3.40.190.290">
    <property type="match status" value="1"/>
</dbReference>
<sequence>MVNFEWFRTFKAIYQTGTLTGAAHELLISQPNVSQHLASLEAYICHPLFERQPRRMVPTDYGKLLYTQIIDAVEKLENVETDFRNTCAREVPLTCIGAPKEFFQTVIAPRISQSAANFIFEFGDTKLMLEKVVRGDMYFTLTTACGQEKNIQYEPVLEEKQVLVSNAGLDDTIFRKAIRKKDSAAAEAWLSEQTWYAYSSDIPATRRFWLENFNRRPQIKPRFVIPDYDGILKALAAGSGVTVVADYLVKDLLRKKELKQLWTDAQAPCQTIYLAYDKTRVTTSQVKQVKALLHL</sequence>
<reference evidence="7" key="1">
    <citation type="submission" date="2017-02" db="EMBL/GenBank/DDBJ databases">
        <authorList>
            <person name="Varghese N."/>
            <person name="Submissions S."/>
        </authorList>
    </citation>
    <scope>NUCLEOTIDE SEQUENCE [LARGE SCALE GENOMIC DNA]</scope>
    <source>
        <strain evidence="7">DSM 22224</strain>
    </source>
</reference>
<dbReference type="SUPFAM" id="SSF46785">
    <property type="entry name" value="Winged helix' DNA-binding domain"/>
    <property type="match status" value="1"/>
</dbReference>
<dbReference type="PROSITE" id="PS50931">
    <property type="entry name" value="HTH_LYSR"/>
    <property type="match status" value="1"/>
</dbReference>
<proteinExistence type="inferred from homology"/>
<dbReference type="AlphaFoldDB" id="A0A1T4U3P0"/>
<dbReference type="InterPro" id="IPR036390">
    <property type="entry name" value="WH_DNA-bd_sf"/>
</dbReference>
<dbReference type="Pfam" id="PF03466">
    <property type="entry name" value="LysR_substrate"/>
    <property type="match status" value="1"/>
</dbReference>
<keyword evidence="7" id="KW-1185">Reference proteome</keyword>
<feature type="domain" description="HTH lysR-type" evidence="5">
    <location>
        <begin position="2"/>
        <end position="59"/>
    </location>
</feature>
<evidence type="ECO:0000256" key="2">
    <source>
        <dbReference type="ARBA" id="ARBA00023015"/>
    </source>
</evidence>
<gene>
    <name evidence="6" type="ORF">SAMN04488128_108153</name>
</gene>
<dbReference type="Gene3D" id="1.10.10.10">
    <property type="entry name" value="Winged helix-like DNA-binding domain superfamily/Winged helix DNA-binding domain"/>
    <property type="match status" value="1"/>
</dbReference>
<dbReference type="RefSeq" id="WP_143313301.1">
    <property type="nucleotide sequence ID" value="NZ_FUWZ01000008.1"/>
</dbReference>
<evidence type="ECO:0000313" key="6">
    <source>
        <dbReference type="EMBL" id="SKA47294.1"/>
    </source>
</evidence>
<dbReference type="CDD" id="cd05466">
    <property type="entry name" value="PBP2_LTTR_substrate"/>
    <property type="match status" value="1"/>
</dbReference>
<dbReference type="Pfam" id="PF00126">
    <property type="entry name" value="HTH_1"/>
    <property type="match status" value="1"/>
</dbReference>
<evidence type="ECO:0000313" key="7">
    <source>
        <dbReference type="Proteomes" id="UP000190367"/>
    </source>
</evidence>
<dbReference type="Proteomes" id="UP000190367">
    <property type="component" value="Unassembled WGS sequence"/>
</dbReference>
<name>A0A1T4U3P0_9BACT</name>
<dbReference type="EMBL" id="FUWZ01000008">
    <property type="protein sequence ID" value="SKA47294.1"/>
    <property type="molecule type" value="Genomic_DNA"/>
</dbReference>
<dbReference type="PANTHER" id="PTHR30126:SF39">
    <property type="entry name" value="HTH-TYPE TRANSCRIPTIONAL REGULATOR CYSL"/>
    <property type="match status" value="1"/>
</dbReference>
<dbReference type="SUPFAM" id="SSF53850">
    <property type="entry name" value="Periplasmic binding protein-like II"/>
    <property type="match status" value="1"/>
</dbReference>
<organism evidence="6 7">
    <name type="scientific">Chitinophaga eiseniae</name>
    <dbReference type="NCBI Taxonomy" id="634771"/>
    <lineage>
        <taxon>Bacteria</taxon>
        <taxon>Pseudomonadati</taxon>
        <taxon>Bacteroidota</taxon>
        <taxon>Chitinophagia</taxon>
        <taxon>Chitinophagales</taxon>
        <taxon>Chitinophagaceae</taxon>
        <taxon>Chitinophaga</taxon>
    </lineage>
</organism>
<evidence type="ECO:0000259" key="5">
    <source>
        <dbReference type="PROSITE" id="PS50931"/>
    </source>
</evidence>
<dbReference type="STRING" id="634771.SAMN04488128_108153"/>
<protein>
    <submittedName>
        <fullName evidence="6">DNA-binding transcriptional regulator, LysR family</fullName>
    </submittedName>
</protein>
<dbReference type="InterPro" id="IPR005119">
    <property type="entry name" value="LysR_subst-bd"/>
</dbReference>
<keyword evidence="4" id="KW-0804">Transcription</keyword>